<proteinExistence type="predicted"/>
<comment type="caution">
    <text evidence="2">The sequence shown here is derived from an EMBL/GenBank/DDBJ whole genome shotgun (WGS) entry which is preliminary data.</text>
</comment>
<evidence type="ECO:0000313" key="3">
    <source>
        <dbReference type="Proteomes" id="UP001242368"/>
    </source>
</evidence>
<feature type="chain" id="PRO_5047138572" evidence="1">
    <location>
        <begin position="23"/>
        <end position="125"/>
    </location>
</feature>
<dbReference type="EMBL" id="JAUFQU010000001">
    <property type="protein sequence ID" value="MDN3708691.1"/>
    <property type="molecule type" value="Genomic_DNA"/>
</dbReference>
<dbReference type="RefSeq" id="WP_290364545.1">
    <property type="nucleotide sequence ID" value="NZ_JAUFQU010000001.1"/>
</dbReference>
<keyword evidence="1" id="KW-0732">Signal</keyword>
<dbReference type="PROSITE" id="PS51257">
    <property type="entry name" value="PROKAR_LIPOPROTEIN"/>
    <property type="match status" value="1"/>
</dbReference>
<gene>
    <name evidence="2" type="ORF">QW060_16435</name>
</gene>
<protein>
    <submittedName>
        <fullName evidence="2">Uncharacterized protein</fullName>
    </submittedName>
</protein>
<sequence>MKSLLKIFGVLMLSIVVFTSCSDDDDPADNDLFVGTYNGSISFLKDGETKSVSDGSVTVAKVGNKYNFAFSDGIENITGIEFKEDGDNMYINIGGDETSYIRINASTLKMLYIKDGKTWTANCTR</sequence>
<evidence type="ECO:0000256" key="1">
    <source>
        <dbReference type="SAM" id="SignalP"/>
    </source>
</evidence>
<keyword evidence="3" id="KW-1185">Reference proteome</keyword>
<feature type="signal peptide" evidence="1">
    <location>
        <begin position="1"/>
        <end position="22"/>
    </location>
</feature>
<organism evidence="2 3">
    <name type="scientific">Paenimyroides ceti</name>
    <dbReference type="NCBI Taxonomy" id="395087"/>
    <lineage>
        <taxon>Bacteria</taxon>
        <taxon>Pseudomonadati</taxon>
        <taxon>Bacteroidota</taxon>
        <taxon>Flavobacteriia</taxon>
        <taxon>Flavobacteriales</taxon>
        <taxon>Flavobacteriaceae</taxon>
        <taxon>Paenimyroides</taxon>
    </lineage>
</organism>
<evidence type="ECO:0000313" key="2">
    <source>
        <dbReference type="EMBL" id="MDN3708691.1"/>
    </source>
</evidence>
<accession>A0ABT8CXG5</accession>
<dbReference type="Proteomes" id="UP001242368">
    <property type="component" value="Unassembled WGS sequence"/>
</dbReference>
<name>A0ABT8CXG5_9FLAO</name>
<reference evidence="3" key="1">
    <citation type="journal article" date="2019" name="Int. J. Syst. Evol. Microbiol.">
        <title>The Global Catalogue of Microorganisms (GCM) 10K type strain sequencing project: providing services to taxonomists for standard genome sequencing and annotation.</title>
        <authorList>
            <consortium name="The Broad Institute Genomics Platform"/>
            <consortium name="The Broad Institute Genome Sequencing Center for Infectious Disease"/>
            <person name="Wu L."/>
            <person name="Ma J."/>
        </authorList>
    </citation>
    <scope>NUCLEOTIDE SEQUENCE [LARGE SCALE GENOMIC DNA]</scope>
    <source>
        <strain evidence="3">CECT 7184</strain>
    </source>
</reference>